<dbReference type="HOGENOM" id="CLU_007148_0_0_5"/>
<dbReference type="Pfam" id="PF13547">
    <property type="entry name" value="GTA_TIM"/>
    <property type="match status" value="1"/>
</dbReference>
<evidence type="ECO:0000259" key="1">
    <source>
        <dbReference type="Pfam" id="PF13547"/>
    </source>
</evidence>
<dbReference type="RefSeq" id="WP_007196778.1">
    <property type="nucleotide sequence ID" value="NZ_CM002917.1"/>
</dbReference>
<feature type="domain" description="Tip attachment protein J" evidence="2">
    <location>
        <begin position="776"/>
        <end position="939"/>
    </location>
</feature>
<dbReference type="InterPro" id="IPR025195">
    <property type="entry name" value="GTA_TIM_dom"/>
</dbReference>
<evidence type="ECO:0000259" key="2">
    <source>
        <dbReference type="Pfam" id="PF13550"/>
    </source>
</evidence>
<reference evidence="4 5" key="2">
    <citation type="submission" date="2012-06" db="EMBL/GenBank/DDBJ databases">
        <authorList>
            <person name="Fiebig A."/>
        </authorList>
    </citation>
    <scope>NUCLEOTIDE SEQUENCE [LARGE SCALE GENOMIC DNA]</scope>
    <source>
        <strain evidence="4 5">DFL-43</strain>
    </source>
</reference>
<dbReference type="EMBL" id="ABIA03000002">
    <property type="protein sequence ID" value="EDQ33772.1"/>
    <property type="molecule type" value="Genomic_DNA"/>
</dbReference>
<dbReference type="Proteomes" id="UP000004291">
    <property type="component" value="Chromosome"/>
</dbReference>
<accession>A9D3Y6</accession>
<sequence>MATILLQVAGAALGGAFGPVGTAIGSAIGASLGGMLDTSLINSTRTIRGRGLSGARIPSADEGAPVLRVHGTMRVAGTLVWATRFEETVTRERQGGKGGGPTVESYRYHANFALGICEGPIAAIRRVWADGRELDLETLDMRIYRGTATQLPDPLIEAKQGTGRAPAWRGLAYVVFERLPLDDFGNRIPAFQFEVVRRVGRLETAIQAVALIPGATEHGYATTQVRESLGVGAERLINRNMRQAATDWTQSIDELQALCPNLKSVALICSWFGDDLRVSHCRFRPGVEVRNRTAESRPWKVGGETRATAHLISHKDGGPAYGGTPDDRAVIEAIRDLKARGLKVTLYPFVLMDVPEGNVLPAPDGSASQPAYPWRGRITASPARGRVGSPDKTGAMRIQILDLCGATQTGDFAIAGETVSWLGGDEGYRRFVLHHAALAQAAGGVDGFVIGSEMVGLTPLRDQNGAFPFVEQLIDLADDARTLLGSQTTLTYAADWTEYAGYRPDDGSGDVLFHLDPLWAHPQIGAIGIDNYMPLSDWRDGDLVAGNPDGARFANDSAALKVAIDGGEGFDWYYADRQGRDARDRLPIVDGLAGKHWVYRIKDLRGWWKNQHYERIGGVEAVTPSPWVPGSKPFWFTELGCPAVDKGANQPNLFPDPKSSESAIPWYSSGGRDDLAQRAFLEAHLEHWSGPRNADAMVSGEHIYLWSWDARPFPAFPLSGSVWSDGANWRTGHWLNGRLGTVALKDLIAAVLEAAGFEDFDVERVDGVVTGHVISNPLSPREALAPLLEAFAIDVREGPRGLEFCSRLSAGSAPTEIEVVADPDDAALFEETRGELSEFANEAMILFADPLADHAAASARSRRLEGEALRQRDMPLSLAYEPGLARVTADRWLQDHRLQRRRLRLSLPPQMAALQPGDTLRLDLERAPQGLFRILRIEDGDVRRIEAVSHAGAAAVASTETVPIDAGSDASASFAPELMLMDLPVLSGSDETAWARAAGLSVPWRRIALSSSVESEGYAARATLDAPARLGTLASALPPGAGEGRILKGQMIEVDLAFGGLASVSRLALLNGANAAAILSDAVVWEVVQFELAEEVSSGRWRLSNLLRGQGGTDDAMRAGASAGNRFVLIDSAVVPLGLTLEEAGRALNWIAEPVGGAAEGAAPEIFAGGERALTPLSPVHLDARREPGGVRFRWIRRGRLQADSWAPADIADDEGFERYRAEILLGGASIRTAEMESPNWLYTHAEELADFGSEQTELTLRVAQAGRRVPWGIARTATLSL</sequence>
<dbReference type="eggNOG" id="COG3391">
    <property type="taxonomic scope" value="Bacteria"/>
</dbReference>
<proteinExistence type="predicted"/>
<gene>
    <name evidence="4" type="ORF">HPDFL43_04945</name>
</gene>
<evidence type="ECO:0000313" key="5">
    <source>
        <dbReference type="Proteomes" id="UP000004291"/>
    </source>
</evidence>
<name>A9D3Y6_HOEPD</name>
<feature type="domain" description="Rcc01698-like C-terminal" evidence="3">
    <location>
        <begin position="1028"/>
        <end position="1128"/>
    </location>
</feature>
<dbReference type="OrthoDB" id="8445115at2"/>
<feature type="domain" description="GTA TIM-barrel-like" evidence="1">
    <location>
        <begin position="427"/>
        <end position="717"/>
    </location>
</feature>
<evidence type="ECO:0000313" key="4">
    <source>
        <dbReference type="EMBL" id="EDQ33772.1"/>
    </source>
</evidence>
<dbReference type="STRING" id="411684.HPDFL43_04945"/>
<dbReference type="Pfam" id="PF13550">
    <property type="entry name" value="Phage-tail_3"/>
    <property type="match status" value="1"/>
</dbReference>
<dbReference type="Pfam" id="PF23666">
    <property type="entry name" value="Rcc01698_C"/>
    <property type="match status" value="1"/>
</dbReference>
<reference evidence="4 5" key="1">
    <citation type="submission" date="2007-10" db="EMBL/GenBank/DDBJ databases">
        <authorList>
            <person name="Wagner-Dobler I."/>
            <person name="Ferriera S."/>
            <person name="Johnson J."/>
            <person name="Kravitz S."/>
            <person name="Beeson K."/>
            <person name="Sutton G."/>
            <person name="Rogers Y.-H."/>
            <person name="Friedman R."/>
            <person name="Frazier M."/>
            <person name="Venter J.C."/>
        </authorList>
    </citation>
    <scope>NUCLEOTIDE SEQUENCE [LARGE SCALE GENOMIC DNA]</scope>
    <source>
        <strain evidence="4 5">DFL-43</strain>
    </source>
</reference>
<dbReference type="InterPro" id="IPR056490">
    <property type="entry name" value="Rcc01698_C"/>
</dbReference>
<dbReference type="CDD" id="cd19607">
    <property type="entry name" value="GTA_TIM-barrel-like"/>
    <property type="match status" value="1"/>
</dbReference>
<organism evidence="4 5">
    <name type="scientific">Hoeflea phototrophica (strain DSM 17068 / NCIMB 14078 / DFL-43)</name>
    <dbReference type="NCBI Taxonomy" id="411684"/>
    <lineage>
        <taxon>Bacteria</taxon>
        <taxon>Pseudomonadati</taxon>
        <taxon>Pseudomonadota</taxon>
        <taxon>Alphaproteobacteria</taxon>
        <taxon>Hyphomicrobiales</taxon>
        <taxon>Rhizobiaceae</taxon>
        <taxon>Hoeflea</taxon>
    </lineage>
</organism>
<dbReference type="Gene3D" id="3.20.20.80">
    <property type="entry name" value="Glycosidases"/>
    <property type="match status" value="1"/>
</dbReference>
<dbReference type="eggNOG" id="COG4733">
    <property type="taxonomic scope" value="Bacteria"/>
</dbReference>
<comment type="caution">
    <text evidence="4">The sequence shown here is derived from an EMBL/GenBank/DDBJ whole genome shotgun (WGS) entry which is preliminary data.</text>
</comment>
<evidence type="ECO:0000259" key="3">
    <source>
        <dbReference type="Pfam" id="PF23666"/>
    </source>
</evidence>
<dbReference type="InterPro" id="IPR032876">
    <property type="entry name" value="J_dom"/>
</dbReference>
<keyword evidence="5" id="KW-1185">Reference proteome</keyword>
<protein>
    <submittedName>
        <fullName evidence="4">Uncharacterized protein</fullName>
    </submittedName>
</protein>